<dbReference type="PROSITE" id="PS50928">
    <property type="entry name" value="ABC_TM1"/>
    <property type="match status" value="1"/>
</dbReference>
<feature type="transmembrane region" description="Helical" evidence="6">
    <location>
        <begin position="134"/>
        <end position="160"/>
    </location>
</feature>
<proteinExistence type="inferred from homology"/>
<dbReference type="RefSeq" id="WP_002998416.1">
    <property type="nucleotide sequence ID" value="NZ_UHFA01000002.1"/>
</dbReference>
<dbReference type="Pfam" id="PF00528">
    <property type="entry name" value="BPD_transp_1"/>
    <property type="match status" value="1"/>
</dbReference>
<dbReference type="EMBL" id="UHFA01000002">
    <property type="protein sequence ID" value="SUN36451.1"/>
    <property type="molecule type" value="Genomic_DNA"/>
</dbReference>
<dbReference type="OrthoDB" id="9801163at2"/>
<dbReference type="Proteomes" id="UP000254082">
    <property type="component" value="Unassembled WGS sequence"/>
</dbReference>
<comment type="similarity">
    <text evidence="6">Belongs to the binding-protein-dependent transport system permease family.</text>
</comment>
<feature type="transmembrane region" description="Helical" evidence="6">
    <location>
        <begin position="89"/>
        <end position="113"/>
    </location>
</feature>
<dbReference type="AlphaFoldDB" id="A0A380JGA0"/>
<evidence type="ECO:0000256" key="3">
    <source>
        <dbReference type="ARBA" id="ARBA00022692"/>
    </source>
</evidence>
<dbReference type="CDD" id="cd06261">
    <property type="entry name" value="TM_PBP2"/>
    <property type="match status" value="1"/>
</dbReference>
<feature type="domain" description="ABC transmembrane type-1" evidence="7">
    <location>
        <begin position="20"/>
        <end position="199"/>
    </location>
</feature>
<keyword evidence="4 6" id="KW-1133">Transmembrane helix</keyword>
<feature type="transmembrane region" description="Helical" evidence="6">
    <location>
        <begin position="20"/>
        <end position="44"/>
    </location>
</feature>
<evidence type="ECO:0000256" key="1">
    <source>
        <dbReference type="ARBA" id="ARBA00004141"/>
    </source>
</evidence>
<keyword evidence="5 6" id="KW-0472">Membrane</keyword>
<evidence type="ECO:0000313" key="8">
    <source>
        <dbReference type="EMBL" id="SUN36451.1"/>
    </source>
</evidence>
<dbReference type="InterPro" id="IPR000515">
    <property type="entry name" value="MetI-like"/>
</dbReference>
<feature type="transmembrane region" description="Helical" evidence="6">
    <location>
        <begin position="180"/>
        <end position="203"/>
    </location>
</feature>
<sequence length="211" mass="22885">MLNQIIHYFQINAASYWQAVWQHISISLEALLISVLLGLALAYLAYQHPRMQKWITSFSQGLRVLPSLGVLFILIPFLGVGHFPALLALIFLGLAPVLINTVLGLNQVPASLVETAQAMGMTPRQLTVKLSLPLALPYILTGVKLALVEIIASATLATYIGAGGLGSLIFTGLGLYRYDLLVIGGASVALLSLISMLLLDFLIRWSRRYAA</sequence>
<evidence type="ECO:0000256" key="2">
    <source>
        <dbReference type="ARBA" id="ARBA00022448"/>
    </source>
</evidence>
<dbReference type="SUPFAM" id="SSF161098">
    <property type="entry name" value="MetI-like"/>
    <property type="match status" value="1"/>
</dbReference>
<dbReference type="PANTHER" id="PTHR30177">
    <property type="entry name" value="GLYCINE BETAINE/L-PROLINE TRANSPORT SYSTEM PERMEASE PROTEIN PROW"/>
    <property type="match status" value="1"/>
</dbReference>
<organism evidence="8 9">
    <name type="scientific">Streptococcus downei MFe28</name>
    <dbReference type="NCBI Taxonomy" id="764290"/>
    <lineage>
        <taxon>Bacteria</taxon>
        <taxon>Bacillati</taxon>
        <taxon>Bacillota</taxon>
        <taxon>Bacilli</taxon>
        <taxon>Lactobacillales</taxon>
        <taxon>Streptococcaceae</taxon>
        <taxon>Streptococcus</taxon>
    </lineage>
</organism>
<protein>
    <submittedName>
        <fullName evidence="8">Proline/glycine betaine ABC transporter substrate-binding protein</fullName>
    </submittedName>
</protein>
<feature type="transmembrane region" description="Helical" evidence="6">
    <location>
        <begin position="64"/>
        <end position="83"/>
    </location>
</feature>
<keyword evidence="9" id="KW-1185">Reference proteome</keyword>
<dbReference type="InterPro" id="IPR051204">
    <property type="entry name" value="ABC_transp_perm/SBD"/>
</dbReference>
<evidence type="ECO:0000256" key="5">
    <source>
        <dbReference type="ARBA" id="ARBA00023136"/>
    </source>
</evidence>
<dbReference type="PANTHER" id="PTHR30177:SF4">
    <property type="entry name" value="OSMOPROTECTANT IMPORT PERMEASE PROTEIN OSMW"/>
    <property type="match status" value="1"/>
</dbReference>
<evidence type="ECO:0000259" key="7">
    <source>
        <dbReference type="PROSITE" id="PS50928"/>
    </source>
</evidence>
<dbReference type="GO" id="GO:0055085">
    <property type="term" value="P:transmembrane transport"/>
    <property type="evidence" value="ECO:0007669"/>
    <property type="project" value="InterPro"/>
</dbReference>
<keyword evidence="3 6" id="KW-0812">Transmembrane</keyword>
<keyword evidence="2 6" id="KW-0813">Transport</keyword>
<evidence type="ECO:0000313" key="9">
    <source>
        <dbReference type="Proteomes" id="UP000254082"/>
    </source>
</evidence>
<comment type="subcellular location">
    <subcellularLocation>
        <location evidence="6">Cell membrane</location>
        <topology evidence="6">Multi-pass membrane protein</topology>
    </subcellularLocation>
    <subcellularLocation>
        <location evidence="1">Membrane</location>
        <topology evidence="1">Multi-pass membrane protein</topology>
    </subcellularLocation>
</comment>
<dbReference type="GO" id="GO:0005886">
    <property type="term" value="C:plasma membrane"/>
    <property type="evidence" value="ECO:0007669"/>
    <property type="project" value="UniProtKB-SubCell"/>
</dbReference>
<evidence type="ECO:0000256" key="6">
    <source>
        <dbReference type="RuleBase" id="RU363032"/>
    </source>
</evidence>
<dbReference type="InterPro" id="IPR035906">
    <property type="entry name" value="MetI-like_sf"/>
</dbReference>
<dbReference type="Gene3D" id="1.10.3720.10">
    <property type="entry name" value="MetI-like"/>
    <property type="match status" value="1"/>
</dbReference>
<accession>A0A380JGA0</accession>
<evidence type="ECO:0000256" key="4">
    <source>
        <dbReference type="ARBA" id="ARBA00022989"/>
    </source>
</evidence>
<dbReference type="GO" id="GO:0031460">
    <property type="term" value="P:glycine betaine transport"/>
    <property type="evidence" value="ECO:0007669"/>
    <property type="project" value="TreeGrafter"/>
</dbReference>
<name>A0A380JGA0_STRDO</name>
<reference evidence="8 9" key="1">
    <citation type="submission" date="2018-06" db="EMBL/GenBank/DDBJ databases">
        <authorList>
            <consortium name="Pathogen Informatics"/>
            <person name="Doyle S."/>
        </authorList>
    </citation>
    <scope>NUCLEOTIDE SEQUENCE [LARGE SCALE GENOMIC DNA]</scope>
    <source>
        <strain evidence="9">NCTC 11391</strain>
    </source>
</reference>
<gene>
    <name evidence="8" type="primary">proWZ</name>
    <name evidence="8" type="ORF">NCTC11391_01475</name>
</gene>